<comment type="similarity">
    <text evidence="12">Belongs to the carbohydrate kinase PfkB family. Ribokinase subfamily.</text>
</comment>
<evidence type="ECO:0000313" key="14">
    <source>
        <dbReference type="EMBL" id="ROR65702.1"/>
    </source>
</evidence>
<feature type="binding site" evidence="12">
    <location>
        <begin position="254"/>
        <end position="255"/>
    </location>
    <ligand>
        <name>ATP</name>
        <dbReference type="ChEBI" id="CHEBI:30616"/>
    </ligand>
</feature>
<keyword evidence="10 12" id="KW-0630">Potassium</keyword>
<evidence type="ECO:0000256" key="5">
    <source>
        <dbReference type="ARBA" id="ARBA00022723"/>
    </source>
</evidence>
<dbReference type="PANTHER" id="PTHR10584:SF166">
    <property type="entry name" value="RIBOKINASE"/>
    <property type="match status" value="1"/>
</dbReference>
<dbReference type="UniPathway" id="UPA00916">
    <property type="reaction ID" value="UER00889"/>
</dbReference>
<dbReference type="GO" id="GO:0046872">
    <property type="term" value="F:metal ion binding"/>
    <property type="evidence" value="ECO:0007669"/>
    <property type="project" value="UniProtKB-KW"/>
</dbReference>
<dbReference type="InterPro" id="IPR011611">
    <property type="entry name" value="PfkB_dom"/>
</dbReference>
<dbReference type="PROSITE" id="PS00584">
    <property type="entry name" value="PFKB_KINASES_2"/>
    <property type="match status" value="1"/>
</dbReference>
<organism evidence="14 15">
    <name type="scientific">Agrococcus jenensis</name>
    <dbReference type="NCBI Taxonomy" id="46353"/>
    <lineage>
        <taxon>Bacteria</taxon>
        <taxon>Bacillati</taxon>
        <taxon>Actinomycetota</taxon>
        <taxon>Actinomycetes</taxon>
        <taxon>Micrococcales</taxon>
        <taxon>Microbacteriaceae</taxon>
        <taxon>Agrococcus</taxon>
    </lineage>
</organism>
<evidence type="ECO:0000256" key="3">
    <source>
        <dbReference type="ARBA" id="ARBA00016943"/>
    </source>
</evidence>
<gene>
    <name evidence="12" type="primary">rbsK</name>
    <name evidence="14" type="ORF">EDD26_1071</name>
</gene>
<evidence type="ECO:0000256" key="8">
    <source>
        <dbReference type="ARBA" id="ARBA00022840"/>
    </source>
</evidence>
<feature type="binding site" evidence="12">
    <location>
        <begin position="14"/>
        <end position="16"/>
    </location>
    <ligand>
        <name>substrate</name>
    </ligand>
</feature>
<comment type="caution">
    <text evidence="14">The sequence shown here is derived from an EMBL/GenBank/DDBJ whole genome shotgun (WGS) entry which is preliminary data.</text>
</comment>
<comment type="activity regulation">
    <text evidence="12">Activated by a monovalent cation that binds near, but not in, the active site. The most likely occupant of the site in vivo is potassium. Ion binding induces a conformational change that may alter substrate affinity.</text>
</comment>
<feature type="domain" description="Carbohydrate kinase PfkB" evidence="13">
    <location>
        <begin position="7"/>
        <end position="297"/>
    </location>
</feature>
<dbReference type="Proteomes" id="UP000275456">
    <property type="component" value="Unassembled WGS sequence"/>
</dbReference>
<comment type="subunit">
    <text evidence="12">Homodimer.</text>
</comment>
<sequence>MPETSGVLIVGSINVDLTTFSARVPERGETITGDAFELQLGGKGANQAVAVARAGATAHMVGCVGDDVFGRLVTESLGTAGVDLQHVRTVPGQTGIAHIRVADDGDNDIVVVPQANASLDAAQLEHAFSALAGSARVLLTQLETPFAITLAAARLAREAGMTVILDPAPAAPLDPAIWPLVDIVKPNESEASLLTGIRVDSREGAIAAGRWFLERGAGAALITMGGAGSVLITAEGATDHPSIPVEVVDTTAAGDAYAGALAAAIAAGLPLEQAIRRAAAAGAIAVTRRGSSSSVPTAAEVDALLG</sequence>
<feature type="binding site" evidence="12">
    <location>
        <position position="249"/>
    </location>
    <ligand>
        <name>K(+)</name>
        <dbReference type="ChEBI" id="CHEBI:29103"/>
    </ligand>
</feature>
<evidence type="ECO:0000256" key="12">
    <source>
        <dbReference type="HAMAP-Rule" id="MF_01987"/>
    </source>
</evidence>
<comment type="subcellular location">
    <subcellularLocation>
        <location evidence="12">Cytoplasm</location>
    </subcellularLocation>
</comment>
<evidence type="ECO:0000256" key="9">
    <source>
        <dbReference type="ARBA" id="ARBA00022842"/>
    </source>
</evidence>
<comment type="cofactor">
    <cofactor evidence="12">
        <name>Mg(2+)</name>
        <dbReference type="ChEBI" id="CHEBI:18420"/>
    </cofactor>
    <text evidence="12">Requires a divalent cation, most likely magnesium in vivo, as an electrophilic catalyst to aid phosphoryl group transfer. It is the chelate of the metal and the nucleotide that is the actual substrate.</text>
</comment>
<evidence type="ECO:0000256" key="4">
    <source>
        <dbReference type="ARBA" id="ARBA00022679"/>
    </source>
</evidence>
<keyword evidence="8 12" id="KW-0067">ATP-binding</keyword>
<comment type="caution">
    <text evidence="12">Lacks conserved residue(s) required for the propagation of feature annotation.</text>
</comment>
<keyword evidence="7 12" id="KW-0418">Kinase</keyword>
<proteinExistence type="inferred from homology"/>
<accession>A0A3N2ASI7</accession>
<evidence type="ECO:0000313" key="15">
    <source>
        <dbReference type="Proteomes" id="UP000275456"/>
    </source>
</evidence>
<feature type="binding site" evidence="12">
    <location>
        <position position="143"/>
    </location>
    <ligand>
        <name>substrate</name>
    </ligand>
</feature>
<feature type="binding site" evidence="12">
    <location>
        <position position="294"/>
    </location>
    <ligand>
        <name>K(+)</name>
        <dbReference type="ChEBI" id="CHEBI:29103"/>
    </ligand>
</feature>
<comment type="function">
    <text evidence="12">Catalyzes the phosphorylation of ribose at O-5 in a reaction requiring ATP and magnesium. The resulting D-ribose-5-phosphate can then be used either for sythesis of nucleotides, histidine, and tryptophan, or as a component of the pentose phosphate pathway.</text>
</comment>
<keyword evidence="11 12" id="KW-0119">Carbohydrate metabolism</keyword>
<feature type="binding site" evidence="12">
    <location>
        <position position="187"/>
    </location>
    <ligand>
        <name>ATP</name>
        <dbReference type="ChEBI" id="CHEBI:30616"/>
    </ligand>
</feature>
<dbReference type="AlphaFoldDB" id="A0A3N2ASI7"/>
<evidence type="ECO:0000259" key="13">
    <source>
        <dbReference type="Pfam" id="PF00294"/>
    </source>
</evidence>
<keyword evidence="12" id="KW-0963">Cytoplasm</keyword>
<dbReference type="PRINTS" id="PR00990">
    <property type="entry name" value="RIBOKINASE"/>
</dbReference>
<comment type="similarity">
    <text evidence="1">Belongs to the carbohydrate kinase pfkB family.</text>
</comment>
<dbReference type="InterPro" id="IPR011877">
    <property type="entry name" value="Ribokinase"/>
</dbReference>
<dbReference type="GO" id="GO:0005524">
    <property type="term" value="F:ATP binding"/>
    <property type="evidence" value="ECO:0007669"/>
    <property type="project" value="UniProtKB-UniRule"/>
</dbReference>
<evidence type="ECO:0000256" key="7">
    <source>
        <dbReference type="ARBA" id="ARBA00022777"/>
    </source>
</evidence>
<dbReference type="EC" id="2.7.1.15" evidence="2 12"/>
<dbReference type="HAMAP" id="MF_01987">
    <property type="entry name" value="Ribokinase"/>
    <property type="match status" value="1"/>
</dbReference>
<evidence type="ECO:0000256" key="1">
    <source>
        <dbReference type="ARBA" id="ARBA00005380"/>
    </source>
</evidence>
<dbReference type="CDD" id="cd01174">
    <property type="entry name" value="ribokinase"/>
    <property type="match status" value="1"/>
</dbReference>
<dbReference type="PANTHER" id="PTHR10584">
    <property type="entry name" value="SUGAR KINASE"/>
    <property type="match status" value="1"/>
</dbReference>
<dbReference type="Gene3D" id="3.40.1190.20">
    <property type="match status" value="1"/>
</dbReference>
<dbReference type="GO" id="GO:0019303">
    <property type="term" value="P:D-ribose catabolic process"/>
    <property type="evidence" value="ECO:0007669"/>
    <property type="project" value="UniProtKB-UniRule"/>
</dbReference>
<keyword evidence="6 12" id="KW-0547">Nucleotide-binding</keyword>
<feature type="binding site" evidence="12">
    <location>
        <position position="255"/>
    </location>
    <ligand>
        <name>substrate</name>
    </ligand>
</feature>
<feature type="binding site" evidence="12">
    <location>
        <position position="290"/>
    </location>
    <ligand>
        <name>K(+)</name>
        <dbReference type="ChEBI" id="CHEBI:29103"/>
    </ligand>
</feature>
<dbReference type="GO" id="GO:0004747">
    <property type="term" value="F:ribokinase activity"/>
    <property type="evidence" value="ECO:0007669"/>
    <property type="project" value="UniProtKB-UniRule"/>
</dbReference>
<dbReference type="OrthoDB" id="9775849at2"/>
<keyword evidence="4 12" id="KW-0808">Transferase</keyword>
<feature type="binding site" evidence="12">
    <location>
        <position position="285"/>
    </location>
    <ligand>
        <name>K(+)</name>
        <dbReference type="ChEBI" id="CHEBI:29103"/>
    </ligand>
</feature>
<evidence type="ECO:0000256" key="11">
    <source>
        <dbReference type="ARBA" id="ARBA00023277"/>
    </source>
</evidence>
<feature type="binding site" evidence="12">
    <location>
        <begin position="223"/>
        <end position="228"/>
    </location>
    <ligand>
        <name>ATP</name>
        <dbReference type="ChEBI" id="CHEBI:30616"/>
    </ligand>
</feature>
<keyword evidence="9 12" id="KW-0460">Magnesium</keyword>
<evidence type="ECO:0000256" key="2">
    <source>
        <dbReference type="ARBA" id="ARBA00012035"/>
    </source>
</evidence>
<reference evidence="14 15" key="1">
    <citation type="submission" date="2018-11" db="EMBL/GenBank/DDBJ databases">
        <title>Sequencing the genomes of 1000 actinobacteria strains.</title>
        <authorList>
            <person name="Klenk H.-P."/>
        </authorList>
    </citation>
    <scope>NUCLEOTIDE SEQUENCE [LARGE SCALE GENOMIC DNA]</scope>
    <source>
        <strain evidence="14 15">DSM 9580</strain>
    </source>
</reference>
<keyword evidence="15" id="KW-1185">Reference proteome</keyword>
<feature type="active site" description="Proton acceptor" evidence="12">
    <location>
        <position position="255"/>
    </location>
</feature>
<feature type="binding site" evidence="12">
    <location>
        <position position="288"/>
    </location>
    <ligand>
        <name>K(+)</name>
        <dbReference type="ChEBI" id="CHEBI:29103"/>
    </ligand>
</feature>
<dbReference type="InterPro" id="IPR002173">
    <property type="entry name" value="Carboh/pur_kinase_PfkB_CS"/>
</dbReference>
<keyword evidence="5 12" id="KW-0479">Metal-binding</keyword>
<comment type="catalytic activity">
    <reaction evidence="12">
        <text>D-ribose + ATP = D-ribose 5-phosphate + ADP + H(+)</text>
        <dbReference type="Rhea" id="RHEA:13697"/>
        <dbReference type="ChEBI" id="CHEBI:15378"/>
        <dbReference type="ChEBI" id="CHEBI:30616"/>
        <dbReference type="ChEBI" id="CHEBI:47013"/>
        <dbReference type="ChEBI" id="CHEBI:78346"/>
        <dbReference type="ChEBI" id="CHEBI:456216"/>
        <dbReference type="EC" id="2.7.1.15"/>
    </reaction>
</comment>
<dbReference type="Pfam" id="PF00294">
    <property type="entry name" value="PfkB"/>
    <property type="match status" value="1"/>
</dbReference>
<feature type="binding site" evidence="12">
    <location>
        <begin position="42"/>
        <end position="46"/>
    </location>
    <ligand>
        <name>substrate</name>
    </ligand>
</feature>
<protein>
    <recommendedName>
        <fullName evidence="3 12">Ribokinase</fullName>
        <shortName evidence="12">RK</shortName>
        <ecNumber evidence="2 12">2.7.1.15</ecNumber>
    </recommendedName>
</protein>
<dbReference type="InterPro" id="IPR029056">
    <property type="entry name" value="Ribokinase-like"/>
</dbReference>
<dbReference type="InterPro" id="IPR002139">
    <property type="entry name" value="Ribo/fructo_kinase"/>
</dbReference>
<dbReference type="RefSeq" id="WP_123696762.1">
    <property type="nucleotide sequence ID" value="NZ_RKHJ01000001.1"/>
</dbReference>
<evidence type="ECO:0000256" key="10">
    <source>
        <dbReference type="ARBA" id="ARBA00022958"/>
    </source>
</evidence>
<evidence type="ECO:0000256" key="6">
    <source>
        <dbReference type="ARBA" id="ARBA00022741"/>
    </source>
</evidence>
<dbReference type="SUPFAM" id="SSF53613">
    <property type="entry name" value="Ribokinase-like"/>
    <property type="match status" value="1"/>
</dbReference>
<dbReference type="EMBL" id="RKHJ01000001">
    <property type="protein sequence ID" value="ROR65702.1"/>
    <property type="molecule type" value="Genomic_DNA"/>
</dbReference>
<comment type="pathway">
    <text evidence="12">Carbohydrate metabolism; D-ribose degradation; D-ribose 5-phosphate from beta-D-ribopyranose: step 2/2.</text>
</comment>
<feature type="binding site" evidence="12">
    <location>
        <position position="251"/>
    </location>
    <ligand>
        <name>K(+)</name>
        <dbReference type="ChEBI" id="CHEBI:29103"/>
    </ligand>
</feature>
<name>A0A3N2ASI7_9MICO</name>
<dbReference type="GO" id="GO:0005829">
    <property type="term" value="C:cytosol"/>
    <property type="evidence" value="ECO:0007669"/>
    <property type="project" value="TreeGrafter"/>
</dbReference>